<feature type="repeat" description="RCC1" evidence="1">
    <location>
        <begin position="59"/>
        <end position="113"/>
    </location>
</feature>
<dbReference type="Proteomes" id="UP000593567">
    <property type="component" value="Unassembled WGS sequence"/>
</dbReference>
<accession>A0A7J7KJS6</accession>
<dbReference type="InterPro" id="IPR009091">
    <property type="entry name" value="RCC1/BLIP-II"/>
</dbReference>
<dbReference type="InterPro" id="IPR051553">
    <property type="entry name" value="Ran_GTPase-activating"/>
</dbReference>
<dbReference type="PRINTS" id="PR00633">
    <property type="entry name" value="RCCNDNSATION"/>
</dbReference>
<dbReference type="SUPFAM" id="SSF50985">
    <property type="entry name" value="RCC1/BLIP-II"/>
    <property type="match status" value="2"/>
</dbReference>
<feature type="repeat" description="RCC1" evidence="1">
    <location>
        <begin position="178"/>
        <end position="229"/>
    </location>
</feature>
<dbReference type="OrthoDB" id="16281at2759"/>
<dbReference type="Pfam" id="PF00415">
    <property type="entry name" value="RCC1"/>
    <property type="match status" value="2"/>
</dbReference>
<keyword evidence="4" id="KW-1185">Reference proteome</keyword>
<feature type="repeat" description="RCC1" evidence="1">
    <location>
        <begin position="113"/>
        <end position="177"/>
    </location>
</feature>
<dbReference type="PANTHER" id="PTHR45982:SF1">
    <property type="entry name" value="REGULATOR OF CHROMOSOME CONDENSATION"/>
    <property type="match status" value="1"/>
</dbReference>
<dbReference type="Gene3D" id="2.130.10.30">
    <property type="entry name" value="Regulator of chromosome condensation 1/beta-lactamase-inhibitor protein II"/>
    <property type="match status" value="2"/>
</dbReference>
<reference evidence="3" key="1">
    <citation type="submission" date="2020-06" db="EMBL/GenBank/DDBJ databases">
        <title>Draft genome of Bugula neritina, a colonial animal packing powerful symbionts and potential medicines.</title>
        <authorList>
            <person name="Rayko M."/>
        </authorList>
    </citation>
    <scope>NUCLEOTIDE SEQUENCE [LARGE SCALE GENOMIC DNA]</scope>
    <source>
        <strain evidence="3">Kwan_BN1</strain>
    </source>
</reference>
<dbReference type="Pfam" id="PF13540">
    <property type="entry name" value="RCC1_2"/>
    <property type="match status" value="1"/>
</dbReference>
<evidence type="ECO:0000313" key="3">
    <source>
        <dbReference type="EMBL" id="KAF6037868.1"/>
    </source>
</evidence>
<evidence type="ECO:0000256" key="1">
    <source>
        <dbReference type="PROSITE-ProRule" id="PRU00235"/>
    </source>
</evidence>
<protein>
    <recommendedName>
        <fullName evidence="5">ALS2</fullName>
    </recommendedName>
</protein>
<gene>
    <name evidence="3" type="ORF">EB796_003825</name>
</gene>
<proteinExistence type="predicted"/>
<organism evidence="3 4">
    <name type="scientific">Bugula neritina</name>
    <name type="common">Brown bryozoan</name>
    <name type="synonym">Sertularia neritina</name>
    <dbReference type="NCBI Taxonomy" id="10212"/>
    <lineage>
        <taxon>Eukaryota</taxon>
        <taxon>Metazoa</taxon>
        <taxon>Spiralia</taxon>
        <taxon>Lophotrochozoa</taxon>
        <taxon>Bryozoa</taxon>
        <taxon>Gymnolaemata</taxon>
        <taxon>Cheilostomatida</taxon>
        <taxon>Flustrina</taxon>
        <taxon>Buguloidea</taxon>
        <taxon>Bugulidae</taxon>
        <taxon>Bugula</taxon>
    </lineage>
</organism>
<evidence type="ECO:0000256" key="2">
    <source>
        <dbReference type="SAM" id="MobiDB-lite"/>
    </source>
</evidence>
<dbReference type="AlphaFoldDB" id="A0A7J7KJS6"/>
<dbReference type="EMBL" id="VXIV02000503">
    <property type="protein sequence ID" value="KAF6037868.1"/>
    <property type="molecule type" value="Genomic_DNA"/>
</dbReference>
<feature type="repeat" description="RCC1" evidence="1">
    <location>
        <begin position="544"/>
        <end position="605"/>
    </location>
</feature>
<dbReference type="InterPro" id="IPR000408">
    <property type="entry name" value="Reg_chr_condens"/>
</dbReference>
<dbReference type="PANTHER" id="PTHR45982">
    <property type="entry name" value="REGULATOR OF CHROMOSOME CONDENSATION"/>
    <property type="match status" value="1"/>
</dbReference>
<evidence type="ECO:0008006" key="5">
    <source>
        <dbReference type="Google" id="ProtNLM"/>
    </source>
</evidence>
<dbReference type="PROSITE" id="PS00626">
    <property type="entry name" value="RCC1_2"/>
    <property type="match status" value="1"/>
</dbReference>
<feature type="repeat" description="RCC1" evidence="1">
    <location>
        <begin position="230"/>
        <end position="280"/>
    </location>
</feature>
<evidence type="ECO:0000313" key="4">
    <source>
        <dbReference type="Proteomes" id="UP000593567"/>
    </source>
</evidence>
<comment type="caution">
    <text evidence="3">The sequence shown here is derived from an EMBL/GenBank/DDBJ whole genome shotgun (WGS) entry which is preliminary data.</text>
</comment>
<name>A0A7J7KJS6_BUGNE</name>
<dbReference type="PROSITE" id="PS50012">
    <property type="entry name" value="RCC1_3"/>
    <property type="match status" value="5"/>
</dbReference>
<feature type="region of interest" description="Disordered" evidence="2">
    <location>
        <begin position="299"/>
        <end position="455"/>
    </location>
</feature>
<sequence length="887" mass="96224">MSTYESHSCLLSKDMEMMLAYSANPLDMQMRNNQMVLQRRKGGRPVCCSSHRAYSLQKNLVFSWGSNTKLENLCIEERLKLSTPSIDTDFSSSSIQVYSISCGEKHLMILCSNGLQSRGNSDYGQLGTGSWEYSTEFVPVPLSNDSLRIGSVGGQNDSAECVDVVCGRYHTLAVDRHGRVYSWGWGVFGQLGHGGIENQSVPHLIEALSGVFVVSIAAGHSHSMVLSDKGEVYIFGSNEFGQVNSELDIRKTCVPLRVNFDSPIALLSTKYFHNVAVTKDKKIITWGVHPYVAKRRMRNLNSTNPSLSSSTPSNSTSSTLSTFTSSTPSTSTSSTLSTSTSSTPSASTSSTLSTSTSSTLSTSASSASSTSTSSTFSISASSTSSTSASSTPSTSTSSTSSTSASSTPSTSTSPTPSTSTSPTPSTSTSSTLSTSASSTSSTFTNISGSNNTTSSSWDNSLFAESLKAFRQISFEVIEDDIVQVECGTIHTLFLTSTGLVYLWEDVTQVSEGVNSSPLQLVDTVTDAVFVSCDFGFSLALTADGSIYSWGSNQYGQLGLALRNIRETKSAGRVKILQSYSVPSTQEMYQAKVTRGSQELLTETPEGGLLELASLTHLENFPVQQALMLSLSSKVYPAVIALFCSCNMWVEAFFYHLKHFLTCQQHMESNYSKEVPKILSFYLLKLTRAETGDMCEQVTQLLHRALQFWQAKQLPVRPDLEEVFLNHLELLAPSLHQFLFDAQSGIADSLLDKFSSSFLISVARASLLLQTKKSAVEQTGSVWEGVVQALKRGSTRNSHTTVTHFELSRLLELTSREKSSSSEVVVFTCGHNFTEYSLLAKLIPSLETRIINKLPVSGAIILEKYINRDYRALACPQCVYGAVNTYAT</sequence>